<accession>A0ABW2CJV0</accession>
<evidence type="ECO:0000259" key="2">
    <source>
        <dbReference type="Pfam" id="PF08327"/>
    </source>
</evidence>
<evidence type="ECO:0000313" key="3">
    <source>
        <dbReference type="EMBL" id="MFC6880973.1"/>
    </source>
</evidence>
<protein>
    <submittedName>
        <fullName evidence="3">SRPBCC domain-containing protein</fullName>
    </submittedName>
</protein>
<comment type="similarity">
    <text evidence="1">Belongs to the AHA1 family.</text>
</comment>
<reference evidence="4" key="1">
    <citation type="journal article" date="2019" name="Int. J. Syst. Evol. Microbiol.">
        <title>The Global Catalogue of Microorganisms (GCM) 10K type strain sequencing project: providing services to taxonomists for standard genome sequencing and annotation.</title>
        <authorList>
            <consortium name="The Broad Institute Genomics Platform"/>
            <consortium name="The Broad Institute Genome Sequencing Center for Infectious Disease"/>
            <person name="Wu L."/>
            <person name="Ma J."/>
        </authorList>
    </citation>
    <scope>NUCLEOTIDE SEQUENCE [LARGE SCALE GENOMIC DNA]</scope>
    <source>
        <strain evidence="4">JCM 3369</strain>
    </source>
</reference>
<name>A0ABW2CJV0_9ACTN</name>
<dbReference type="EMBL" id="JBHSXS010000006">
    <property type="protein sequence ID" value="MFC6880973.1"/>
    <property type="molecule type" value="Genomic_DNA"/>
</dbReference>
<dbReference type="InterPro" id="IPR013538">
    <property type="entry name" value="ASHA1/2-like_C"/>
</dbReference>
<feature type="domain" description="Activator of Hsp90 ATPase homologue 1/2-like C-terminal" evidence="2">
    <location>
        <begin position="16"/>
        <end position="143"/>
    </location>
</feature>
<dbReference type="Proteomes" id="UP001596380">
    <property type="component" value="Unassembled WGS sequence"/>
</dbReference>
<evidence type="ECO:0000256" key="1">
    <source>
        <dbReference type="ARBA" id="ARBA00006817"/>
    </source>
</evidence>
<organism evidence="3 4">
    <name type="scientific">Actinomadura yumaensis</name>
    <dbReference type="NCBI Taxonomy" id="111807"/>
    <lineage>
        <taxon>Bacteria</taxon>
        <taxon>Bacillati</taxon>
        <taxon>Actinomycetota</taxon>
        <taxon>Actinomycetes</taxon>
        <taxon>Streptosporangiales</taxon>
        <taxon>Thermomonosporaceae</taxon>
        <taxon>Actinomadura</taxon>
    </lineage>
</organism>
<keyword evidence="4" id="KW-1185">Reference proteome</keyword>
<dbReference type="SUPFAM" id="SSF55961">
    <property type="entry name" value="Bet v1-like"/>
    <property type="match status" value="1"/>
</dbReference>
<dbReference type="InterPro" id="IPR023393">
    <property type="entry name" value="START-like_dom_sf"/>
</dbReference>
<proteinExistence type="inferred from homology"/>
<evidence type="ECO:0000313" key="4">
    <source>
        <dbReference type="Proteomes" id="UP001596380"/>
    </source>
</evidence>
<dbReference type="Pfam" id="PF08327">
    <property type="entry name" value="AHSA1"/>
    <property type="match status" value="1"/>
</dbReference>
<sequence length="148" mass="16530">MSVAHATFTLERFYRTPVARVFAAWADPAAKARWCGTGGGERRFDFRVGGVEVGRVNREDGTPLIFESRYQDIVENERILYSTTLSEGDALATVSLTTVEFLGADDGARLVLTEQGTYLEGREEPAWRERGTADWLDALSAELHKDDR</sequence>
<comment type="caution">
    <text evidence="3">The sequence shown here is derived from an EMBL/GenBank/DDBJ whole genome shotgun (WGS) entry which is preliminary data.</text>
</comment>
<dbReference type="Gene3D" id="3.30.530.20">
    <property type="match status" value="1"/>
</dbReference>
<dbReference type="RefSeq" id="WP_160826426.1">
    <property type="nucleotide sequence ID" value="NZ_JBHSXE010000001.1"/>
</dbReference>
<gene>
    <name evidence="3" type="ORF">ACFQKB_14485</name>
</gene>